<reference evidence="2 3" key="1">
    <citation type="submission" date="2017-01" db="EMBL/GenBank/DDBJ databases">
        <authorList>
            <person name="Mah S.A."/>
            <person name="Swanson W.J."/>
            <person name="Moy G.W."/>
            <person name="Vacquier V.D."/>
        </authorList>
    </citation>
    <scope>NUCLEOTIDE SEQUENCE [LARGE SCALE GENOMIC DNA]</scope>
    <source>
        <strain evidence="2 3">RU36E</strain>
    </source>
</reference>
<dbReference type="Gene3D" id="2.60.120.200">
    <property type="match status" value="1"/>
</dbReference>
<name>A0A1N6RNY7_AQUAC</name>
<evidence type="ECO:0000259" key="1">
    <source>
        <dbReference type="Pfam" id="PF08787"/>
    </source>
</evidence>
<dbReference type="InterPro" id="IPR013320">
    <property type="entry name" value="ConA-like_dom_sf"/>
</dbReference>
<dbReference type="Proteomes" id="UP000185841">
    <property type="component" value="Unassembled WGS sequence"/>
</dbReference>
<keyword evidence="2" id="KW-0456">Lyase</keyword>
<dbReference type="EMBL" id="FTMP01000003">
    <property type="protein sequence ID" value="SIQ30598.1"/>
    <property type="molecule type" value="Genomic_DNA"/>
</dbReference>
<dbReference type="RefSeq" id="WP_076426090.1">
    <property type="nucleotide sequence ID" value="NZ_FTMP01000003.1"/>
</dbReference>
<proteinExistence type="predicted"/>
<evidence type="ECO:0000313" key="3">
    <source>
        <dbReference type="Proteomes" id="UP000185841"/>
    </source>
</evidence>
<evidence type="ECO:0000313" key="2">
    <source>
        <dbReference type="EMBL" id="SIQ30598.1"/>
    </source>
</evidence>
<feature type="domain" description="Alginate lyase 2" evidence="1">
    <location>
        <begin position="2"/>
        <end position="224"/>
    </location>
</feature>
<dbReference type="GO" id="GO:0016829">
    <property type="term" value="F:lyase activity"/>
    <property type="evidence" value="ECO:0007669"/>
    <property type="project" value="UniProtKB-KW"/>
</dbReference>
<dbReference type="AlphaFoldDB" id="A0A1N6RNY7"/>
<protein>
    <submittedName>
        <fullName evidence="2">Alginate lyase</fullName>
    </submittedName>
</protein>
<sequence>MIDLNTWNLTIPVGEPATTIATPLLVGGYQDDYFKNIDGTLFFWAPVDGTTTPNAKYPRSELRETHADGKLRNWKYQAADNFLRATLKVTQVPSSGKVIIGQIHNVEGDDPPIKLQYEYSTSTNTGSVAAIYRLKPGISTSKAIVLRNVPLGASFSYTIALTKTGTLAVFAKTPSTDTLKWTAKLDPAWATQTMYFKAGSYVQDNTGNNTEAGAVTFTKLSIEHTP</sequence>
<dbReference type="Pfam" id="PF08787">
    <property type="entry name" value="Alginate_lyase2"/>
    <property type="match status" value="1"/>
</dbReference>
<dbReference type="SUPFAM" id="SSF49899">
    <property type="entry name" value="Concanavalin A-like lectins/glucanases"/>
    <property type="match status" value="1"/>
</dbReference>
<organism evidence="2 3">
    <name type="scientific">Aquipseudomonas alcaligenes</name>
    <name type="common">Pseudomonas alcaligenes</name>
    <dbReference type="NCBI Taxonomy" id="43263"/>
    <lineage>
        <taxon>Bacteria</taxon>
        <taxon>Pseudomonadati</taxon>
        <taxon>Pseudomonadota</taxon>
        <taxon>Gammaproteobacteria</taxon>
        <taxon>Pseudomonadales</taxon>
        <taxon>Pseudomonadaceae</taxon>
        <taxon>Aquipseudomonas</taxon>
    </lineage>
</organism>
<dbReference type="InterPro" id="IPR014895">
    <property type="entry name" value="Alginate_lyase_2"/>
</dbReference>
<accession>A0A1N6RNY7</accession>
<gene>
    <name evidence="2" type="ORF">SAMN05878282_10399</name>
</gene>